<evidence type="ECO:0000256" key="4">
    <source>
        <dbReference type="ARBA" id="ARBA00022679"/>
    </source>
</evidence>
<keyword evidence="8" id="KW-1185">Reference proteome</keyword>
<dbReference type="PANTHER" id="PTHR43646:SF2">
    <property type="entry name" value="GLYCOSYLTRANSFERASE 2-LIKE DOMAIN-CONTAINING PROTEIN"/>
    <property type="match status" value="1"/>
</dbReference>
<dbReference type="InterPro" id="IPR026461">
    <property type="entry name" value="Trfase_2_rSAM/seldom_assoc"/>
</dbReference>
<feature type="domain" description="Glycosyltransferase 2-like" evidence="6">
    <location>
        <begin position="4"/>
        <end position="85"/>
    </location>
</feature>
<comment type="subcellular location">
    <subcellularLocation>
        <location evidence="1">Cell membrane</location>
    </subcellularLocation>
</comment>
<dbReference type="PANTHER" id="PTHR43646">
    <property type="entry name" value="GLYCOSYLTRANSFERASE"/>
    <property type="match status" value="1"/>
</dbReference>
<dbReference type="NCBIfam" id="TIGR04283">
    <property type="entry name" value="glyco_like_mftF"/>
    <property type="match status" value="1"/>
</dbReference>
<dbReference type="InterPro" id="IPR029044">
    <property type="entry name" value="Nucleotide-diphossugar_trans"/>
</dbReference>
<keyword evidence="3" id="KW-0328">Glycosyltransferase</keyword>
<keyword evidence="2" id="KW-1003">Cell membrane</keyword>
<evidence type="ECO:0000256" key="1">
    <source>
        <dbReference type="ARBA" id="ARBA00004236"/>
    </source>
</evidence>
<organism evidence="7 8">
    <name type="scientific">Azospirillum oleiclasticum</name>
    <dbReference type="NCBI Taxonomy" id="2735135"/>
    <lineage>
        <taxon>Bacteria</taxon>
        <taxon>Pseudomonadati</taxon>
        <taxon>Pseudomonadota</taxon>
        <taxon>Alphaproteobacteria</taxon>
        <taxon>Rhodospirillales</taxon>
        <taxon>Azospirillaceae</taxon>
        <taxon>Azospirillum</taxon>
    </lineage>
</organism>
<evidence type="ECO:0000256" key="3">
    <source>
        <dbReference type="ARBA" id="ARBA00022676"/>
    </source>
</evidence>
<dbReference type="EMBL" id="JABFDB010000001">
    <property type="protein sequence ID" value="NYZ18872.1"/>
    <property type="molecule type" value="Genomic_DNA"/>
</dbReference>
<accession>A0ABX2T3I0</accession>
<proteinExistence type="predicted"/>
<dbReference type="SUPFAM" id="SSF53448">
    <property type="entry name" value="Nucleotide-diphospho-sugar transferases"/>
    <property type="match status" value="1"/>
</dbReference>
<dbReference type="Proteomes" id="UP000584642">
    <property type="component" value="Unassembled WGS sequence"/>
</dbReference>
<evidence type="ECO:0000256" key="2">
    <source>
        <dbReference type="ARBA" id="ARBA00022475"/>
    </source>
</evidence>
<keyword evidence="5" id="KW-0472">Membrane</keyword>
<evidence type="ECO:0000259" key="6">
    <source>
        <dbReference type="Pfam" id="PF00535"/>
    </source>
</evidence>
<protein>
    <submittedName>
        <fullName evidence="7">Glycosyltransferase</fullName>
    </submittedName>
</protein>
<dbReference type="Gene3D" id="3.90.550.10">
    <property type="entry name" value="Spore Coat Polysaccharide Biosynthesis Protein SpsA, Chain A"/>
    <property type="match status" value="1"/>
</dbReference>
<sequence length="219" mass="23585">MIGVVVPCLNGAATLGRTLDTVAGLPVVVCDGGSVDDGLRLAEERGARVLRTPRGRGVQLAAGADAMATPWLLFLHADTRLSPGWRDVAHGFAADPANAARAGYFRLRFDSDAPAARRVERAVAWRSRALGLPYGDQGLLIAAAFYRAIGGFAPLPLMEDVDLARRIGRRRLVPLEADAVTSAARYERDGWVLRPARNLLCLSLHMAGVPPRLIRRIYG</sequence>
<evidence type="ECO:0000256" key="5">
    <source>
        <dbReference type="ARBA" id="ARBA00023136"/>
    </source>
</evidence>
<name>A0ABX2T3I0_9PROT</name>
<reference evidence="7 8" key="1">
    <citation type="submission" date="2020-05" db="EMBL/GenBank/DDBJ databases">
        <title>Azospirillum oleiclasticum sp. nov, a nitrogen-fixing and heavy crude oil-emulsifying bacterium isolated from the crude oil of Yumen Oilfield.</title>
        <authorList>
            <person name="Wu D."/>
            <person name="Cai M."/>
            <person name="Zhang X."/>
        </authorList>
    </citation>
    <scope>NUCLEOTIDE SEQUENCE [LARGE SCALE GENOMIC DNA]</scope>
    <source>
        <strain evidence="7 8">ROY-1-1-2</strain>
    </source>
</reference>
<gene>
    <name evidence="7" type="ORF">HND93_04045</name>
</gene>
<evidence type="ECO:0000313" key="7">
    <source>
        <dbReference type="EMBL" id="NYZ18872.1"/>
    </source>
</evidence>
<evidence type="ECO:0000313" key="8">
    <source>
        <dbReference type="Proteomes" id="UP000584642"/>
    </source>
</evidence>
<dbReference type="InterPro" id="IPR001173">
    <property type="entry name" value="Glyco_trans_2-like"/>
</dbReference>
<keyword evidence="4" id="KW-0808">Transferase</keyword>
<dbReference type="CDD" id="cd02522">
    <property type="entry name" value="GT_2_like_a"/>
    <property type="match status" value="1"/>
</dbReference>
<comment type="caution">
    <text evidence="7">The sequence shown here is derived from an EMBL/GenBank/DDBJ whole genome shotgun (WGS) entry which is preliminary data.</text>
</comment>
<dbReference type="Pfam" id="PF00535">
    <property type="entry name" value="Glycos_transf_2"/>
    <property type="match status" value="1"/>
</dbReference>
<dbReference type="RefSeq" id="WP_180280575.1">
    <property type="nucleotide sequence ID" value="NZ_JABFDB010000001.1"/>
</dbReference>